<evidence type="ECO:0000259" key="8">
    <source>
        <dbReference type="Pfam" id="PF17389"/>
    </source>
</evidence>
<dbReference type="Pfam" id="PF05592">
    <property type="entry name" value="Bac_rhamnosid"/>
    <property type="match status" value="1"/>
</dbReference>
<dbReference type="CDD" id="cd15482">
    <property type="entry name" value="Sialidase_non-viral"/>
    <property type="match status" value="1"/>
</dbReference>
<keyword evidence="4" id="KW-1133">Transmembrane helix</keyword>
<sequence>MTGGNGCCHKITTVSMKKNLIILLLMILPLRTIASGISLYDLRVEGLTCPLGIDVDVPRFSWKTKSDRKNTVQTGYEILVASTKEKLDAGEGDLWRSGLVASDAQLWIPYGGVRLADNQRAWWKVRITTNKGKSDWSDAQTFGIGLRGETHWKGRWIGVESLVDADAVGLHTRLKARYLRREFTARDSIVRATAYVAGFGLYEFYVNGQSIGDREVLRPVPSDYRRTVYYNTYDITEELQSGSKNALAIVLEAGRAFPPRQEKPYKTPYFGLPKCRINVIVEYANGKREIWATDEKWKISTDGPVLSANEYDGEVYDSRLEHEGWNDVGFDDSGWYQAQRAAIPEGTLRAQMTPNMVVGYGPVDKRSMRKWGNGVIVDFGQNMAGWVLTSVRGNAGDTIRIKYAEKLDSAGGLYTANLRNAQAEDVYICNGKSREWFPSFVYHGFRYVYVTGLRNASVDDFVPCVVADRMRTTGHIATADSILNKVLRNARWGILSNYKGMPVDCPQRNERQPWLGDRTVGCLGESFLFDNERLYTKWMRDIAEGVRSDGAISNVTPAFWNYYEDNMTWPAVFPFACDMLYEQYGNSQPIIDCYGAMRKWLNHMITEYEHDGIIIKDKYGDWCVPPEKLTMIHSNDPARQTDGSLISTAYAIRVLQLMKKFAEIKLRCGNAAEEVVLKADIAEYSERQKVMTEAFNRRFLTVKRGTSVRPGHVLYPDSVFYGNNTATANLLPLAFGIVPDSVKDDVVRNVVRNIIVTGNGHVTCGVIGISWLMRGLSDNGFADVAYMLATQRKYPSWGYMTENGATTIWELWNGDKANPSMNSGNHVMLLGDLLTWCYQYLAGIRQTAESTAYKHIVLRPSFGIEDCFSIDASYETPYGTVKSQWHKTLERLHWDVEIPANTTAEVWLPDGKVKNVGSGSYTFDCSIPHKDAKILRDEFLYEYAPFYSAHASTITELKNGDLLAAYFGGTWERNPDCSIWVSRRKKGADHWDAPVKVADGVLSGTAEGTKSGAAERKACWNPVLFTMPDGEILLFFKIGKDVPDWQGWVVKSYDNGKTWTRKEMLPKGFIGPVKNKPELIGDRLICPSSTEGKWWTFHVEIYDVKTKQWKYVGPVPADSALLTDDGQMHPIKCIQPSILRLGDGRLKVLMRTHNGKLATSYSRDNGDTWSTVTLTDIPNNQSGTDAVTLKDGRHVLVYNDFETVMGTKKGPRTPLRLAISDDGEHFRPYVTLEDSPVDQYSYPAVIQGNDGNLHVVYTWRRLRIAYKEIKLK</sequence>
<feature type="domain" description="Alpha-L-rhamnosidase six-hairpin glycosidase" evidence="8">
    <location>
        <begin position="472"/>
        <end position="840"/>
    </location>
</feature>
<dbReference type="EMBL" id="BPUB01000002">
    <property type="protein sequence ID" value="GJG59730.1"/>
    <property type="molecule type" value="Genomic_DNA"/>
</dbReference>
<reference evidence="10" key="1">
    <citation type="journal article" date="2022" name="Int. J. Syst. Evol. Microbiol.">
        <title>Prevotella lacticifex sp. nov., isolated from the rumen of cows.</title>
        <authorList>
            <person name="Shinkai T."/>
            <person name="Ikeyama N."/>
            <person name="Kumagai M."/>
            <person name="Ohmori H."/>
            <person name="Sakamoto M."/>
            <person name="Ohkuma M."/>
            <person name="Mitsumori M."/>
        </authorList>
    </citation>
    <scope>NUCLEOTIDE SEQUENCE</scope>
    <source>
        <strain evidence="10">R5076</strain>
    </source>
</reference>
<organism evidence="10 11">
    <name type="scientific">Prevotella lacticifex</name>
    <dbReference type="NCBI Taxonomy" id="2854755"/>
    <lineage>
        <taxon>Bacteria</taxon>
        <taxon>Pseudomonadati</taxon>
        <taxon>Bacteroidota</taxon>
        <taxon>Bacteroidia</taxon>
        <taxon>Bacteroidales</taxon>
        <taxon>Prevotellaceae</taxon>
        <taxon>Prevotella</taxon>
    </lineage>
</organism>
<dbReference type="InterPro" id="IPR011040">
    <property type="entry name" value="Sialidase"/>
</dbReference>
<evidence type="ECO:0000313" key="10">
    <source>
        <dbReference type="EMBL" id="GJG59730.1"/>
    </source>
</evidence>
<dbReference type="InterPro" id="IPR012341">
    <property type="entry name" value="6hp_glycosidase-like_sf"/>
</dbReference>
<keyword evidence="3" id="KW-0378">Hydrolase</keyword>
<dbReference type="PANTHER" id="PTHR33307:SF6">
    <property type="entry name" value="ALPHA-RHAMNOSIDASE (EUROFUNG)-RELATED"/>
    <property type="match status" value="1"/>
</dbReference>
<dbReference type="Gene3D" id="1.50.10.10">
    <property type="match status" value="1"/>
</dbReference>
<comment type="caution">
    <text evidence="10">The sequence shown here is derived from an EMBL/GenBank/DDBJ whole genome shotgun (WGS) entry which is preliminary data.</text>
</comment>
<dbReference type="InterPro" id="IPR008928">
    <property type="entry name" value="6-hairpin_glycosidase_sf"/>
</dbReference>
<dbReference type="GO" id="GO:0030596">
    <property type="term" value="F:alpha-L-rhamnosidase activity"/>
    <property type="evidence" value="ECO:0007669"/>
    <property type="project" value="UniProtKB-EC"/>
</dbReference>
<evidence type="ECO:0000256" key="3">
    <source>
        <dbReference type="ARBA" id="ARBA00022801"/>
    </source>
</evidence>
<name>A0A9R1CZ55_9BACT</name>
<feature type="domain" description="Alpha-L-rhamnosidase concanavalin-like" evidence="5">
    <location>
        <begin position="374"/>
        <end position="461"/>
    </location>
</feature>
<dbReference type="Pfam" id="PF17390">
    <property type="entry name" value="Bac_rhamnosid_C"/>
    <property type="match status" value="1"/>
</dbReference>
<dbReference type="SUPFAM" id="SSF50939">
    <property type="entry name" value="Sialidases"/>
    <property type="match status" value="1"/>
</dbReference>
<dbReference type="Pfam" id="PF17389">
    <property type="entry name" value="Bac_rhamnosid6H"/>
    <property type="match status" value="1"/>
</dbReference>
<feature type="domain" description="Sialidase" evidence="7">
    <location>
        <begin position="960"/>
        <end position="1255"/>
    </location>
</feature>
<feature type="domain" description="Bacterial alpha-L-rhamnosidase N-terminal" evidence="6">
    <location>
        <begin position="188"/>
        <end position="356"/>
    </location>
</feature>
<dbReference type="GO" id="GO:0005975">
    <property type="term" value="P:carbohydrate metabolic process"/>
    <property type="evidence" value="ECO:0007669"/>
    <property type="project" value="InterPro"/>
</dbReference>
<evidence type="ECO:0000259" key="5">
    <source>
        <dbReference type="Pfam" id="PF05592"/>
    </source>
</evidence>
<protein>
    <recommendedName>
        <fullName evidence="2">alpha-L-rhamnosidase</fullName>
        <ecNumber evidence="2">3.2.1.40</ecNumber>
    </recommendedName>
</protein>
<evidence type="ECO:0000256" key="2">
    <source>
        <dbReference type="ARBA" id="ARBA00012652"/>
    </source>
</evidence>
<dbReference type="InterPro" id="IPR035396">
    <property type="entry name" value="Bac_rhamnosid6H"/>
</dbReference>
<evidence type="ECO:0000259" key="9">
    <source>
        <dbReference type="Pfam" id="PF17390"/>
    </source>
</evidence>
<evidence type="ECO:0000256" key="4">
    <source>
        <dbReference type="SAM" id="Phobius"/>
    </source>
</evidence>
<feature type="transmembrane region" description="Helical" evidence="4">
    <location>
        <begin position="20"/>
        <end position="40"/>
    </location>
</feature>
<dbReference type="InterPro" id="IPR016007">
    <property type="entry name" value="Alpha_rhamnosid"/>
</dbReference>
<keyword evidence="11" id="KW-1185">Reference proteome</keyword>
<dbReference type="InterPro" id="IPR035398">
    <property type="entry name" value="Bac_rhamnosid_C"/>
</dbReference>
<dbReference type="Pfam" id="PF13088">
    <property type="entry name" value="BNR_2"/>
    <property type="match status" value="1"/>
</dbReference>
<evidence type="ECO:0000259" key="6">
    <source>
        <dbReference type="Pfam" id="PF08531"/>
    </source>
</evidence>
<evidence type="ECO:0000259" key="7">
    <source>
        <dbReference type="Pfam" id="PF13088"/>
    </source>
</evidence>
<dbReference type="PANTHER" id="PTHR33307">
    <property type="entry name" value="ALPHA-RHAMNOSIDASE (EUROFUNG)"/>
    <property type="match status" value="1"/>
</dbReference>
<accession>A0A9R1CZ55</accession>
<dbReference type="InterPro" id="IPR008902">
    <property type="entry name" value="Rhamnosid_concanavalin"/>
</dbReference>
<dbReference type="InterPro" id="IPR036278">
    <property type="entry name" value="Sialidase_sf"/>
</dbReference>
<evidence type="ECO:0000256" key="1">
    <source>
        <dbReference type="ARBA" id="ARBA00001445"/>
    </source>
</evidence>
<dbReference type="Gene3D" id="2.60.120.260">
    <property type="entry name" value="Galactose-binding domain-like"/>
    <property type="match status" value="2"/>
</dbReference>
<proteinExistence type="predicted"/>
<dbReference type="Gene3D" id="2.60.420.10">
    <property type="entry name" value="Maltose phosphorylase, domain 3"/>
    <property type="match status" value="1"/>
</dbReference>
<dbReference type="EC" id="3.2.1.40" evidence="2"/>
<feature type="domain" description="Alpha-L-rhamnosidase C-terminal" evidence="9">
    <location>
        <begin position="843"/>
        <end position="918"/>
    </location>
</feature>
<keyword evidence="4" id="KW-0812">Transmembrane</keyword>
<comment type="catalytic activity">
    <reaction evidence="1">
        <text>Hydrolysis of terminal non-reducing alpha-L-rhamnose residues in alpha-L-rhamnosides.</text>
        <dbReference type="EC" id="3.2.1.40"/>
    </reaction>
</comment>
<dbReference type="Pfam" id="PF08531">
    <property type="entry name" value="Bac_rhamnosid_N"/>
    <property type="match status" value="1"/>
</dbReference>
<dbReference type="Gene3D" id="2.120.10.10">
    <property type="match status" value="1"/>
</dbReference>
<keyword evidence="4" id="KW-0472">Membrane</keyword>
<evidence type="ECO:0000313" key="11">
    <source>
        <dbReference type="Proteomes" id="UP000825483"/>
    </source>
</evidence>
<gene>
    <name evidence="10" type="ORF">PRLR5076_25810</name>
</gene>
<dbReference type="Proteomes" id="UP000825483">
    <property type="component" value="Unassembled WGS sequence"/>
</dbReference>
<dbReference type="InterPro" id="IPR013737">
    <property type="entry name" value="Bac_rhamnosid_N"/>
</dbReference>
<dbReference type="InterPro" id="IPR013783">
    <property type="entry name" value="Ig-like_fold"/>
</dbReference>
<dbReference type="AlphaFoldDB" id="A0A9R1CZ55"/>
<dbReference type="Pfam" id="PF25788">
    <property type="entry name" value="Ig_Rha78A_N"/>
    <property type="match status" value="1"/>
</dbReference>
<dbReference type="Gene3D" id="2.60.40.10">
    <property type="entry name" value="Immunoglobulins"/>
    <property type="match status" value="1"/>
</dbReference>
<dbReference type="SUPFAM" id="SSF48208">
    <property type="entry name" value="Six-hairpin glycosidases"/>
    <property type="match status" value="1"/>
</dbReference>